<dbReference type="Gene3D" id="3.20.20.150">
    <property type="entry name" value="Divalent-metal-dependent TIM barrel enzymes"/>
    <property type="match status" value="1"/>
</dbReference>
<dbReference type="SUPFAM" id="SSF51658">
    <property type="entry name" value="Xylose isomerase-like"/>
    <property type="match status" value="1"/>
</dbReference>
<dbReference type="PANTHER" id="PTHR12110">
    <property type="entry name" value="HYDROXYPYRUVATE ISOMERASE"/>
    <property type="match status" value="1"/>
</dbReference>
<evidence type="ECO:0000313" key="3">
    <source>
        <dbReference type="Proteomes" id="UP001305702"/>
    </source>
</evidence>
<evidence type="ECO:0000259" key="1">
    <source>
        <dbReference type="Pfam" id="PF01261"/>
    </source>
</evidence>
<dbReference type="KEGG" id="paun:MJA45_07925"/>
<dbReference type="InterPro" id="IPR050312">
    <property type="entry name" value="IolE/XylAMocC-like"/>
</dbReference>
<dbReference type="RefSeq" id="WP_315606724.1">
    <property type="nucleotide sequence ID" value="NZ_CP130318.1"/>
</dbReference>
<name>A0AA96LGQ0_9BACL</name>
<dbReference type="InterPro" id="IPR036237">
    <property type="entry name" value="Xyl_isomerase-like_sf"/>
</dbReference>
<keyword evidence="2" id="KW-0413">Isomerase</keyword>
<dbReference type="Proteomes" id="UP001305702">
    <property type="component" value="Chromosome"/>
</dbReference>
<gene>
    <name evidence="2" type="ORF">MJA45_07925</name>
</gene>
<dbReference type="EMBL" id="CP130318">
    <property type="protein sequence ID" value="WNQ12945.1"/>
    <property type="molecule type" value="Genomic_DNA"/>
</dbReference>
<evidence type="ECO:0000313" key="2">
    <source>
        <dbReference type="EMBL" id="WNQ12945.1"/>
    </source>
</evidence>
<reference evidence="2 3" key="1">
    <citation type="submission" date="2022-02" db="EMBL/GenBank/DDBJ databases">
        <title>Paenibacillus sp. MBLB1776 Whole Genome Shotgun Sequencing.</title>
        <authorList>
            <person name="Hwang C.Y."/>
            <person name="Cho E.-S."/>
            <person name="Seo M.-J."/>
        </authorList>
    </citation>
    <scope>NUCLEOTIDE SEQUENCE [LARGE SCALE GENOMIC DNA]</scope>
    <source>
        <strain evidence="2 3">MBLB1776</strain>
    </source>
</reference>
<keyword evidence="3" id="KW-1185">Reference proteome</keyword>
<organism evidence="2 3">
    <name type="scientific">Paenibacillus aurantius</name>
    <dbReference type="NCBI Taxonomy" id="2918900"/>
    <lineage>
        <taxon>Bacteria</taxon>
        <taxon>Bacillati</taxon>
        <taxon>Bacillota</taxon>
        <taxon>Bacilli</taxon>
        <taxon>Bacillales</taxon>
        <taxon>Paenibacillaceae</taxon>
        <taxon>Paenibacillus</taxon>
    </lineage>
</organism>
<proteinExistence type="predicted"/>
<sequence length="264" mass="29704">MKIAMISANYFGRATGYRTSMDEWGAAERRVIERASLEEFDRICGDIAGAGFRHMELWMAHAFPKFMTPFLAEEMKAVWERHELEVIGYSCSLGDPVKWPRWTRLCFEACHMLGIKQIASGLSPEGASAVYGLCQEYGIRVVVENHPEKHPEEIQRVIGDYGDWLGACVDTGWFATQGFPAPEAIRQLKGQLMHVHLKDVREQGTHHSVPLRQGVADIAGCVDALREIGYEGTVSIEQESGDHDPTEDCAEGLRWLKQELELEP</sequence>
<dbReference type="GO" id="GO:0016853">
    <property type="term" value="F:isomerase activity"/>
    <property type="evidence" value="ECO:0007669"/>
    <property type="project" value="UniProtKB-KW"/>
</dbReference>
<protein>
    <submittedName>
        <fullName evidence="2">Sugar phosphate isomerase/epimerase family protein</fullName>
    </submittedName>
</protein>
<dbReference type="Pfam" id="PF01261">
    <property type="entry name" value="AP_endonuc_2"/>
    <property type="match status" value="1"/>
</dbReference>
<feature type="domain" description="Xylose isomerase-like TIM barrel" evidence="1">
    <location>
        <begin position="47"/>
        <end position="258"/>
    </location>
</feature>
<accession>A0AA96LGQ0</accession>
<dbReference type="InterPro" id="IPR013022">
    <property type="entry name" value="Xyl_isomerase-like_TIM-brl"/>
</dbReference>
<dbReference type="AlphaFoldDB" id="A0AA96LGQ0"/>